<proteinExistence type="predicted"/>
<dbReference type="PANTHER" id="PTHR19871">
    <property type="entry name" value="BETA TRANSDUCIN-RELATED PROTEIN"/>
    <property type="match status" value="1"/>
</dbReference>
<dbReference type="InterPro" id="IPR027417">
    <property type="entry name" value="P-loop_NTPase"/>
</dbReference>
<organism evidence="3 4">
    <name type="scientific">Brevundimonas abyssalis TAR-001</name>
    <dbReference type="NCBI Taxonomy" id="1391729"/>
    <lineage>
        <taxon>Bacteria</taxon>
        <taxon>Pseudomonadati</taxon>
        <taxon>Pseudomonadota</taxon>
        <taxon>Alphaproteobacteria</taxon>
        <taxon>Caulobacterales</taxon>
        <taxon>Caulobacteraceae</taxon>
        <taxon>Brevundimonas</taxon>
    </lineage>
</organism>
<feature type="compositionally biased region" description="Low complexity" evidence="2">
    <location>
        <begin position="806"/>
        <end position="823"/>
    </location>
</feature>
<evidence type="ECO:0000313" key="3">
    <source>
        <dbReference type="EMBL" id="GAD60362.1"/>
    </source>
</evidence>
<dbReference type="EMBL" id="BATC01000069">
    <property type="protein sequence ID" value="GAD60362.1"/>
    <property type="molecule type" value="Genomic_DNA"/>
</dbReference>
<reference evidence="4" key="1">
    <citation type="journal article" date="2013" name="Genome Announc.">
        <title>Draft Genome Sequence of the Dimorphic Prosthecate Bacterium Brevundimonas abyssalis TAR-001T.</title>
        <authorList>
            <person name="Tsubouchi T."/>
            <person name="Nishi S."/>
            <person name="Usui K."/>
            <person name="Shimane Y."/>
            <person name="Takaki Y."/>
            <person name="Maruyama T."/>
            <person name="Hatada Y."/>
        </authorList>
    </citation>
    <scope>NUCLEOTIDE SEQUENCE [LARGE SCALE GENOMIC DNA]</scope>
    <source>
        <strain evidence="4">TAR-001</strain>
    </source>
</reference>
<dbReference type="SUPFAM" id="SSF52540">
    <property type="entry name" value="P-loop containing nucleoside triphosphate hydrolases"/>
    <property type="match status" value="1"/>
</dbReference>
<dbReference type="Gene3D" id="2.130.10.10">
    <property type="entry name" value="YVTN repeat-like/Quinoprotein amine dehydrogenase"/>
    <property type="match status" value="1"/>
</dbReference>
<evidence type="ECO:0000313" key="4">
    <source>
        <dbReference type="Proteomes" id="UP000016569"/>
    </source>
</evidence>
<sequence>MPHTLSEGDFAALLSACDAPEDRALIQRWYRLDRNNVPPQAGLLERAGVSDAEWAASERALLAVIDRAARRADLAQVLAQTATVTLQELRQAVAAMGEGAVSIVAVRNDPVEAEDAFLEVLLAEADAASGQRVIRFDNNADGVQALEQALLARIKSEVDEALVADRAITASEREARDHDQFARELLASMVGREALVADILARQASLLLITGAGGIGKSAVMAAAAKRASEAADTTVVQRFVGATPASLNLSSLISGMADELVERAGDRAALDERLHDTEFERLRRTVATVSPATRIRFFIDGLDQLELDPRSALWDGLGDDWPANVQFVISAAHGPTADQLAQRTCHGEVIETPGLTPADQIAAIAQRLERFGRRLQPAQYSQLQARLVATATPLVLRLLSEALREVRSFDAIDESLELSMESVLQHLLQRLRVDGHGEALISASLGLLAVARQGLTEPELRQLLFRDEATRAEFVALHPNSPSTDELPGVIWARLRNQLDYLLRETDAPSGRLLTFFHRVVKEAVERLALSGFGLTWRAGQLADFFAEQAHDGRTPNERKLMELPAALQRAGRNQALHDLLSDRGFVLAKCRLNQSDDLIGDFGRLAGERTGRLAAIEDLLRRSAHLLRRGRPAWPADGILIQVALERPPEDPARRVFEPVSALGKAQALWLRRTWPGSGGARSVLEGHEDEVLGFIAADEDRGLTWSADGTIRLWGLRDGDCRRVLSAPGRQAEDVWLVDAAVIFAWSEAGITAWDMRSGRPLVDAPAPEGRAWLAAARWRDQAVLLAEDGSLHAAPLNPPGPAEAIAPPAEGAPPSAGSGAEVVGVALSITEGGEASWSGTGDSAPCDWTVSKTAGTAT</sequence>
<dbReference type="InterPro" id="IPR015943">
    <property type="entry name" value="WD40/YVTN_repeat-like_dom_sf"/>
</dbReference>
<dbReference type="PANTHER" id="PTHR19871:SF14">
    <property type="entry name" value="DUF4062 DOMAIN-CONTAINING PROTEIN"/>
    <property type="match status" value="1"/>
</dbReference>
<dbReference type="PROSITE" id="PS50082">
    <property type="entry name" value="WD_REPEATS_2"/>
    <property type="match status" value="1"/>
</dbReference>
<dbReference type="InterPro" id="IPR001680">
    <property type="entry name" value="WD40_rpt"/>
</dbReference>
<dbReference type="Proteomes" id="UP000016569">
    <property type="component" value="Unassembled WGS sequence"/>
</dbReference>
<keyword evidence="1" id="KW-0853">WD repeat</keyword>
<dbReference type="Gene3D" id="3.40.50.300">
    <property type="entry name" value="P-loop containing nucleotide triphosphate hydrolases"/>
    <property type="match status" value="1"/>
</dbReference>
<feature type="region of interest" description="Disordered" evidence="2">
    <location>
        <begin position="798"/>
        <end position="823"/>
    </location>
</feature>
<dbReference type="Gene3D" id="1.25.40.370">
    <property type="match status" value="1"/>
</dbReference>
<feature type="repeat" description="WD" evidence="1">
    <location>
        <begin position="687"/>
        <end position="727"/>
    </location>
</feature>
<evidence type="ECO:0000256" key="2">
    <source>
        <dbReference type="SAM" id="MobiDB-lite"/>
    </source>
</evidence>
<gene>
    <name evidence="3" type="ORF">MBEBAB_2612</name>
</gene>
<accession>A0A8E0NDG3</accession>
<dbReference type="InterPro" id="IPR036322">
    <property type="entry name" value="WD40_repeat_dom_sf"/>
</dbReference>
<evidence type="ECO:0000256" key="1">
    <source>
        <dbReference type="PROSITE-ProRule" id="PRU00221"/>
    </source>
</evidence>
<name>A0A8E0NDG3_9CAUL</name>
<comment type="caution">
    <text evidence="3">The sequence shown here is derived from an EMBL/GenBank/DDBJ whole genome shotgun (WGS) entry which is preliminary data.</text>
</comment>
<dbReference type="SUPFAM" id="SSF50978">
    <property type="entry name" value="WD40 repeat-like"/>
    <property type="match status" value="1"/>
</dbReference>
<protein>
    <submittedName>
        <fullName evidence="3">Uncharacterized protein</fullName>
    </submittedName>
</protein>
<keyword evidence="4" id="KW-1185">Reference proteome</keyword>
<dbReference type="AlphaFoldDB" id="A0A8E0NDG3"/>
<dbReference type="InterPro" id="IPR052752">
    <property type="entry name" value="NACHT-WD_repeat"/>
</dbReference>
<feature type="region of interest" description="Disordered" evidence="2">
    <location>
        <begin position="838"/>
        <end position="862"/>
    </location>
</feature>